<dbReference type="Proteomes" id="UP000192936">
    <property type="component" value="Unassembled WGS sequence"/>
</dbReference>
<name>A0A1X7HQZ2_9PROT</name>
<dbReference type="GO" id="GO:0003964">
    <property type="term" value="F:RNA-directed DNA polymerase activity"/>
    <property type="evidence" value="ECO:0007669"/>
    <property type="project" value="UniProtKB-KW"/>
</dbReference>
<dbReference type="STRING" id="286727.SAMN02982917_0192"/>
<protein>
    <submittedName>
        <fullName evidence="6">Reverse transcriptase (RNA-dependent DNA polymerase)</fullName>
    </submittedName>
</protein>
<dbReference type="AlphaFoldDB" id="A0A1X7HQZ2"/>
<keyword evidence="4" id="KW-0460">Magnesium</keyword>
<dbReference type="GO" id="GO:0003723">
    <property type="term" value="F:RNA binding"/>
    <property type="evidence" value="ECO:0007669"/>
    <property type="project" value="InterPro"/>
</dbReference>
<evidence type="ECO:0000313" key="6">
    <source>
        <dbReference type="EMBL" id="SMF91313.1"/>
    </source>
</evidence>
<dbReference type="GO" id="GO:0046872">
    <property type="term" value="F:metal ion binding"/>
    <property type="evidence" value="ECO:0007669"/>
    <property type="project" value="UniProtKB-KW"/>
</dbReference>
<evidence type="ECO:0000313" key="7">
    <source>
        <dbReference type="Proteomes" id="UP000192936"/>
    </source>
</evidence>
<sequence>MKTKKIKNYPLDQSPLYKLTTKRKLAELLCLPLARLKRIATLSPNMYNEWTQEKKNGDLRTIEDPARPLKMVQSRIAKILSSISAPEYLHCPVKGKSYISNAAQHIGSKHIRNVDISNYFPSTKSRRVYWFFHNILKCSPDVAGLLTTLTTYKGHLPCGSPSSSILAYYAHYDMWQNIYQIVSESGCKLSVYMDDVTVSGGVVTERVMFQVRRCIYRSGLQPKKEKERWYRRGIGIVTGIVVRSGGLSAPNAAHLKRFKLRNKLATSSNDEERITLQKSLRGIDGQQSQIDKWNRRLNTSTKSVRADLQ</sequence>
<keyword evidence="2" id="KW-0548">Nucleotidyltransferase</keyword>
<evidence type="ECO:0000256" key="5">
    <source>
        <dbReference type="ARBA" id="ARBA00022918"/>
    </source>
</evidence>
<keyword evidence="5 6" id="KW-0695">RNA-directed DNA polymerase</keyword>
<dbReference type="SUPFAM" id="SSF56672">
    <property type="entry name" value="DNA/RNA polymerases"/>
    <property type="match status" value="1"/>
</dbReference>
<accession>A0A1X7HQZ2</accession>
<keyword evidence="1" id="KW-0808">Transferase</keyword>
<dbReference type="OrthoDB" id="7055795at2"/>
<evidence type="ECO:0000256" key="3">
    <source>
        <dbReference type="ARBA" id="ARBA00022723"/>
    </source>
</evidence>
<dbReference type="EMBL" id="FXAK01000010">
    <property type="protein sequence ID" value="SMF91313.1"/>
    <property type="molecule type" value="Genomic_DNA"/>
</dbReference>
<dbReference type="GO" id="GO:0051607">
    <property type="term" value="P:defense response to virus"/>
    <property type="evidence" value="ECO:0007669"/>
    <property type="project" value="UniProtKB-KW"/>
</dbReference>
<proteinExistence type="predicted"/>
<dbReference type="CDD" id="cd03487">
    <property type="entry name" value="RT_Bac_retron_II"/>
    <property type="match status" value="1"/>
</dbReference>
<evidence type="ECO:0000256" key="2">
    <source>
        <dbReference type="ARBA" id="ARBA00022695"/>
    </source>
</evidence>
<dbReference type="RefSeq" id="WP_085092006.1">
    <property type="nucleotide sequence ID" value="NZ_FXAK01000010.1"/>
</dbReference>
<reference evidence="6 7" key="1">
    <citation type="submission" date="2017-04" db="EMBL/GenBank/DDBJ databases">
        <authorList>
            <person name="Afonso C.L."/>
            <person name="Miller P.J."/>
            <person name="Scott M.A."/>
            <person name="Spackman E."/>
            <person name="Goraichik I."/>
            <person name="Dimitrov K.M."/>
            <person name="Suarez D.L."/>
            <person name="Swayne D.E."/>
        </authorList>
    </citation>
    <scope>NUCLEOTIDE SEQUENCE [LARGE SCALE GENOMIC DNA]</scope>
    <source>
        <strain evidence="6 7">A2P</strain>
    </source>
</reference>
<keyword evidence="3" id="KW-0479">Metal-binding</keyword>
<dbReference type="InterPro" id="IPR043502">
    <property type="entry name" value="DNA/RNA_pol_sf"/>
</dbReference>
<evidence type="ECO:0000256" key="1">
    <source>
        <dbReference type="ARBA" id="ARBA00022679"/>
    </source>
</evidence>
<organism evidence="6 7">
    <name type="scientific">Azospirillum oryzae</name>
    <dbReference type="NCBI Taxonomy" id="286727"/>
    <lineage>
        <taxon>Bacteria</taxon>
        <taxon>Pseudomonadati</taxon>
        <taxon>Pseudomonadota</taxon>
        <taxon>Alphaproteobacteria</taxon>
        <taxon>Rhodospirillales</taxon>
        <taxon>Azospirillaceae</taxon>
        <taxon>Azospirillum</taxon>
    </lineage>
</organism>
<gene>
    <name evidence="6" type="ORF">SAMN02982917_0192</name>
</gene>
<dbReference type="InterPro" id="IPR000123">
    <property type="entry name" value="Reverse_transcriptase_msDNA"/>
</dbReference>
<dbReference type="PRINTS" id="PR00866">
    <property type="entry name" value="RNADNAPOLMS"/>
</dbReference>
<evidence type="ECO:0000256" key="4">
    <source>
        <dbReference type="ARBA" id="ARBA00022842"/>
    </source>
</evidence>